<evidence type="ECO:0008006" key="3">
    <source>
        <dbReference type="Google" id="ProtNLM"/>
    </source>
</evidence>
<evidence type="ECO:0000313" key="1">
    <source>
        <dbReference type="EMBL" id="KAK8888274.1"/>
    </source>
</evidence>
<reference evidence="1 2" key="1">
    <citation type="submission" date="2024-04" db="EMBL/GenBank/DDBJ databases">
        <title>Tritrichomonas musculus Genome.</title>
        <authorList>
            <person name="Alves-Ferreira E."/>
            <person name="Grigg M."/>
            <person name="Lorenzi H."/>
            <person name="Galac M."/>
        </authorList>
    </citation>
    <scope>NUCLEOTIDE SEQUENCE [LARGE SCALE GENOMIC DNA]</scope>
    <source>
        <strain evidence="1 2">EAF2021</strain>
    </source>
</reference>
<gene>
    <name evidence="1" type="ORF">M9Y10_039340</name>
</gene>
<accession>A0ABR2KB03</accession>
<organism evidence="1 2">
    <name type="scientific">Tritrichomonas musculus</name>
    <dbReference type="NCBI Taxonomy" id="1915356"/>
    <lineage>
        <taxon>Eukaryota</taxon>
        <taxon>Metamonada</taxon>
        <taxon>Parabasalia</taxon>
        <taxon>Tritrichomonadida</taxon>
        <taxon>Tritrichomonadidae</taxon>
        <taxon>Tritrichomonas</taxon>
    </lineage>
</organism>
<comment type="caution">
    <text evidence="1">The sequence shown here is derived from an EMBL/GenBank/DDBJ whole genome shotgun (WGS) entry which is preliminary data.</text>
</comment>
<dbReference type="EMBL" id="JAPFFF010000006">
    <property type="protein sequence ID" value="KAK8888274.1"/>
    <property type="molecule type" value="Genomic_DNA"/>
</dbReference>
<dbReference type="Gene3D" id="2.60.120.260">
    <property type="entry name" value="Galactose-binding domain-like"/>
    <property type="match status" value="1"/>
</dbReference>
<dbReference type="Proteomes" id="UP001470230">
    <property type="component" value="Unassembled WGS sequence"/>
</dbReference>
<dbReference type="SUPFAM" id="SSF49785">
    <property type="entry name" value="Galactose-binding domain-like"/>
    <property type="match status" value="1"/>
</dbReference>
<protein>
    <recommendedName>
        <fullName evidence="3">F5/8 type C domain-containing protein</fullName>
    </recommendedName>
</protein>
<proteinExistence type="predicted"/>
<sequence length="482" mass="56397">MLNSSFIVSSSGLRNIVLSKKCQSASENDDFRFICGQKEVKMNRIFAEFISPRVSHFHSVDPTLKSINLDEFDMKGFQSEKSNEKGVFFTEEMVDIFMRLSTGYEIEINEKLSHKIRLLAIMLGNEEIYKKINNIYPDYIDENNIDSCIQYLQCFHKVPNSFEDDRIIQFIASHFHSIDQLKLLSLPKYVLYSIISSEKLKIENEDSIYLFIKQAFNNINDTCNDKNIYDDDISIMQFYELIDFSSLSQKNFYDFIDNFDPTLMSTFLWSRLKKCFYLTFGKIRSVSTENLPIRYSPKIITLPYNESNSNGFDGIIHYYTNKCGGNVHDLRIIDITSTPLNSYSQLPKYAADLDNVKSYFCSANIRDSWLCYDFRDRKVKPTYYSIRSTRDYAKGYHHLKNWCIEGSNDNKDWKILDARNDETSLDDRSASNTFKIQSSLGENEYYRYLRIRETGANTYGQYNLIFSALEYFGNVKETSENP</sequence>
<evidence type="ECO:0000313" key="2">
    <source>
        <dbReference type="Proteomes" id="UP001470230"/>
    </source>
</evidence>
<name>A0ABR2KB03_9EUKA</name>
<keyword evidence="2" id="KW-1185">Reference proteome</keyword>
<dbReference type="InterPro" id="IPR008979">
    <property type="entry name" value="Galactose-bd-like_sf"/>
</dbReference>